<reference evidence="4" key="3">
    <citation type="submission" date="2015-04" db="UniProtKB">
        <authorList>
            <consortium name="EnsemblPlants"/>
        </authorList>
    </citation>
    <scope>IDENTIFICATION</scope>
    <source>
        <strain evidence="4">cv. Jemalong A17</strain>
    </source>
</reference>
<dbReference type="AlphaFoldDB" id="A0A072VFA1"/>
<evidence type="ECO:0000313" key="5">
    <source>
        <dbReference type="Proteomes" id="UP000002051"/>
    </source>
</evidence>
<gene>
    <name evidence="3" type="ordered locus">MTR_1g026680</name>
</gene>
<evidence type="ECO:0000256" key="2">
    <source>
        <dbReference type="ARBA" id="ARBA00023002"/>
    </source>
</evidence>
<dbReference type="GO" id="GO:0016491">
    <property type="term" value="F:oxidoreductase activity"/>
    <property type="evidence" value="ECO:0000318"/>
    <property type="project" value="GO_Central"/>
</dbReference>
<dbReference type="HOGENOM" id="CLU_934970_0_0_1"/>
<dbReference type="EMBL" id="CM001217">
    <property type="protein sequence ID" value="KEH40276.1"/>
    <property type="molecule type" value="Genomic_DNA"/>
</dbReference>
<accession>A0A072VFA1</accession>
<evidence type="ECO:0000256" key="1">
    <source>
        <dbReference type="ARBA" id="ARBA00005466"/>
    </source>
</evidence>
<dbReference type="Gene3D" id="3.30.70.2520">
    <property type="match status" value="1"/>
</dbReference>
<comment type="similarity">
    <text evidence="1">Belongs to the oxygen-dependent FAD-linked oxidoreductase family.</text>
</comment>
<keyword evidence="2" id="KW-0560">Oxidoreductase</keyword>
<dbReference type="PANTHER" id="PTHR13878:SF125">
    <property type="entry name" value="L-GULONOLACTONE OXIDASE 3"/>
    <property type="match status" value="1"/>
</dbReference>
<evidence type="ECO:0000313" key="4">
    <source>
        <dbReference type="EnsemblPlants" id="KEH40276"/>
    </source>
</evidence>
<name>A0A072VFA1_MEDTR</name>
<reference evidence="3 5" key="2">
    <citation type="journal article" date="2014" name="BMC Genomics">
        <title>An improved genome release (version Mt4.0) for the model legume Medicago truncatula.</title>
        <authorList>
            <person name="Tang H."/>
            <person name="Krishnakumar V."/>
            <person name="Bidwell S."/>
            <person name="Rosen B."/>
            <person name="Chan A."/>
            <person name="Zhou S."/>
            <person name="Gentzbittel L."/>
            <person name="Childs K.L."/>
            <person name="Yandell M."/>
            <person name="Gundlach H."/>
            <person name="Mayer K.F."/>
            <person name="Schwartz D.C."/>
            <person name="Town C.D."/>
        </authorList>
    </citation>
    <scope>GENOME REANNOTATION</scope>
    <source>
        <strain evidence="3">A17</strain>
        <strain evidence="4 5">cv. Jemalong A17</strain>
    </source>
</reference>
<keyword evidence="5" id="KW-1185">Reference proteome</keyword>
<dbReference type="InterPro" id="IPR050432">
    <property type="entry name" value="FAD-linked_Oxidoreductases_BP"/>
</dbReference>
<dbReference type="PANTHER" id="PTHR13878">
    <property type="entry name" value="GULONOLACTONE OXIDASE"/>
    <property type="match status" value="1"/>
</dbReference>
<dbReference type="Proteomes" id="UP000002051">
    <property type="component" value="Unassembled WGS sequence"/>
</dbReference>
<organism evidence="3 5">
    <name type="scientific">Medicago truncatula</name>
    <name type="common">Barrel medic</name>
    <name type="synonym">Medicago tribuloides</name>
    <dbReference type="NCBI Taxonomy" id="3880"/>
    <lineage>
        <taxon>Eukaryota</taxon>
        <taxon>Viridiplantae</taxon>
        <taxon>Streptophyta</taxon>
        <taxon>Embryophyta</taxon>
        <taxon>Tracheophyta</taxon>
        <taxon>Spermatophyta</taxon>
        <taxon>Magnoliopsida</taxon>
        <taxon>eudicotyledons</taxon>
        <taxon>Gunneridae</taxon>
        <taxon>Pentapetalae</taxon>
        <taxon>rosids</taxon>
        <taxon>fabids</taxon>
        <taxon>Fabales</taxon>
        <taxon>Fabaceae</taxon>
        <taxon>Papilionoideae</taxon>
        <taxon>50 kb inversion clade</taxon>
        <taxon>NPAAA clade</taxon>
        <taxon>Hologalegina</taxon>
        <taxon>IRL clade</taxon>
        <taxon>Trifolieae</taxon>
        <taxon>Medicago</taxon>
    </lineage>
</organism>
<protein>
    <submittedName>
        <fullName evidence="3">D-arabinono-1,4-lactone oxidase family protein</fullName>
    </submittedName>
</protein>
<reference evidence="3 5" key="1">
    <citation type="journal article" date="2011" name="Nature">
        <title>The Medicago genome provides insight into the evolution of rhizobial symbioses.</title>
        <authorList>
            <person name="Young N.D."/>
            <person name="Debelle F."/>
            <person name="Oldroyd G.E."/>
            <person name="Geurts R."/>
            <person name="Cannon S.B."/>
            <person name="Udvardi M.K."/>
            <person name="Benedito V.A."/>
            <person name="Mayer K.F."/>
            <person name="Gouzy J."/>
            <person name="Schoof H."/>
            <person name="Van de Peer Y."/>
            <person name="Proost S."/>
            <person name="Cook D.R."/>
            <person name="Meyers B.C."/>
            <person name="Spannagl M."/>
            <person name="Cheung F."/>
            <person name="De Mita S."/>
            <person name="Krishnakumar V."/>
            <person name="Gundlach H."/>
            <person name="Zhou S."/>
            <person name="Mudge J."/>
            <person name="Bharti A.K."/>
            <person name="Murray J.D."/>
            <person name="Naoumkina M.A."/>
            <person name="Rosen B."/>
            <person name="Silverstein K.A."/>
            <person name="Tang H."/>
            <person name="Rombauts S."/>
            <person name="Zhao P.X."/>
            <person name="Zhou P."/>
            <person name="Barbe V."/>
            <person name="Bardou P."/>
            <person name="Bechner M."/>
            <person name="Bellec A."/>
            <person name="Berger A."/>
            <person name="Berges H."/>
            <person name="Bidwell S."/>
            <person name="Bisseling T."/>
            <person name="Choisne N."/>
            <person name="Couloux A."/>
            <person name="Denny R."/>
            <person name="Deshpande S."/>
            <person name="Dai X."/>
            <person name="Doyle J.J."/>
            <person name="Dudez A.M."/>
            <person name="Farmer A.D."/>
            <person name="Fouteau S."/>
            <person name="Franken C."/>
            <person name="Gibelin C."/>
            <person name="Gish J."/>
            <person name="Goldstein S."/>
            <person name="Gonzalez A.J."/>
            <person name="Green P.J."/>
            <person name="Hallab A."/>
            <person name="Hartog M."/>
            <person name="Hua A."/>
            <person name="Humphray S.J."/>
            <person name="Jeong D.H."/>
            <person name="Jing Y."/>
            <person name="Jocker A."/>
            <person name="Kenton S.M."/>
            <person name="Kim D.J."/>
            <person name="Klee K."/>
            <person name="Lai H."/>
            <person name="Lang C."/>
            <person name="Lin S."/>
            <person name="Macmil S.L."/>
            <person name="Magdelenat G."/>
            <person name="Matthews L."/>
            <person name="McCorrison J."/>
            <person name="Monaghan E.L."/>
            <person name="Mun J.H."/>
            <person name="Najar F.Z."/>
            <person name="Nicholson C."/>
            <person name="Noirot C."/>
            <person name="O'Bleness M."/>
            <person name="Paule C.R."/>
            <person name="Poulain J."/>
            <person name="Prion F."/>
            <person name="Qin B."/>
            <person name="Qu C."/>
            <person name="Retzel E.F."/>
            <person name="Riddle C."/>
            <person name="Sallet E."/>
            <person name="Samain S."/>
            <person name="Samson N."/>
            <person name="Sanders I."/>
            <person name="Saurat O."/>
            <person name="Scarpelli C."/>
            <person name="Schiex T."/>
            <person name="Segurens B."/>
            <person name="Severin A.J."/>
            <person name="Sherrier D.J."/>
            <person name="Shi R."/>
            <person name="Sims S."/>
            <person name="Singer S.R."/>
            <person name="Sinharoy S."/>
            <person name="Sterck L."/>
            <person name="Viollet A."/>
            <person name="Wang B.B."/>
            <person name="Wang K."/>
            <person name="Wang M."/>
            <person name="Wang X."/>
            <person name="Warfsmann J."/>
            <person name="Weissenbach J."/>
            <person name="White D.D."/>
            <person name="White J.D."/>
            <person name="Wiley G.B."/>
            <person name="Wincker P."/>
            <person name="Xing Y."/>
            <person name="Yang L."/>
            <person name="Yao Z."/>
            <person name="Ying F."/>
            <person name="Zhai J."/>
            <person name="Zhou L."/>
            <person name="Zuber A."/>
            <person name="Denarie J."/>
            <person name="Dixon R.A."/>
            <person name="May G.D."/>
            <person name="Schwartz D.C."/>
            <person name="Rogers J."/>
            <person name="Quetier F."/>
            <person name="Town C.D."/>
            <person name="Roe B.A."/>
        </authorList>
    </citation>
    <scope>NUCLEOTIDE SEQUENCE [LARGE SCALE GENOMIC DNA]</scope>
    <source>
        <strain evidence="3">A17</strain>
        <strain evidence="4 5">cv. Jemalong A17</strain>
    </source>
</reference>
<dbReference type="EnsemblPlants" id="KEH40276">
    <property type="protein sequence ID" value="KEH40276"/>
    <property type="gene ID" value="MTR_1g026680"/>
</dbReference>
<dbReference type="STRING" id="3880.A0A072VFA1"/>
<sequence length="298" mass="34190">MRKRAMYERDETKTQCISHLKVGGLDPILKAKKLSFEEVNYRSYFRTNLLLNYSNCIVKLSLEHRFKRSITFNLTDDNDIENGSLDASGDGVYDFIGFQANEILVSQSVRAAEKLLENTGNKNRKCVTASTTLGFKKLTANGLKNNHLIFTGYPVIGYQGKMLTSGSCLYSTRIDTSCEWDPRIKGLFFYESTSIFPASKFGDFIIDVKKLRDINPEIFCGIDIYNGILIHYIKALEAYLGQSEDSVVIDFNYYRANDQFTPRLNQDVWEELEQIVFFKYGAKPHWAKNRNLAFSNEL</sequence>
<proteinExistence type="inferred from homology"/>
<evidence type="ECO:0000313" key="3">
    <source>
        <dbReference type="EMBL" id="KEH40276.1"/>
    </source>
</evidence>